<dbReference type="Proteomes" id="UP001458880">
    <property type="component" value="Unassembled WGS sequence"/>
</dbReference>
<comment type="caution">
    <text evidence="3">The sequence shown here is derived from an EMBL/GenBank/DDBJ whole genome shotgun (WGS) entry which is preliminary data.</text>
</comment>
<keyword evidence="2" id="KW-0812">Transmembrane</keyword>
<feature type="compositionally biased region" description="Polar residues" evidence="1">
    <location>
        <begin position="125"/>
        <end position="149"/>
    </location>
</feature>
<organism evidence="3 4">
    <name type="scientific">Popillia japonica</name>
    <name type="common">Japanese beetle</name>
    <dbReference type="NCBI Taxonomy" id="7064"/>
    <lineage>
        <taxon>Eukaryota</taxon>
        <taxon>Metazoa</taxon>
        <taxon>Ecdysozoa</taxon>
        <taxon>Arthropoda</taxon>
        <taxon>Hexapoda</taxon>
        <taxon>Insecta</taxon>
        <taxon>Pterygota</taxon>
        <taxon>Neoptera</taxon>
        <taxon>Endopterygota</taxon>
        <taxon>Coleoptera</taxon>
        <taxon>Polyphaga</taxon>
        <taxon>Scarabaeiformia</taxon>
        <taxon>Scarabaeidae</taxon>
        <taxon>Rutelinae</taxon>
        <taxon>Popillia</taxon>
    </lineage>
</organism>
<protein>
    <submittedName>
        <fullName evidence="3">Uncharacterized protein</fullName>
    </submittedName>
</protein>
<dbReference type="EMBL" id="JASPKY010000008">
    <property type="protein sequence ID" value="KAK9754336.1"/>
    <property type="molecule type" value="Genomic_DNA"/>
</dbReference>
<keyword evidence="2" id="KW-1133">Transmembrane helix</keyword>
<evidence type="ECO:0000256" key="1">
    <source>
        <dbReference type="SAM" id="MobiDB-lite"/>
    </source>
</evidence>
<gene>
    <name evidence="3" type="ORF">QE152_g1339</name>
</gene>
<dbReference type="AlphaFoldDB" id="A0AAW1N7I5"/>
<feature type="region of interest" description="Disordered" evidence="1">
    <location>
        <begin position="63"/>
        <end position="149"/>
    </location>
</feature>
<reference evidence="3 4" key="1">
    <citation type="journal article" date="2024" name="BMC Genomics">
        <title>De novo assembly and annotation of Popillia japonica's genome with initial clues to its potential as an invasive pest.</title>
        <authorList>
            <person name="Cucini C."/>
            <person name="Boschi S."/>
            <person name="Funari R."/>
            <person name="Cardaioli E."/>
            <person name="Iannotti N."/>
            <person name="Marturano G."/>
            <person name="Paoli F."/>
            <person name="Bruttini M."/>
            <person name="Carapelli A."/>
            <person name="Frati F."/>
            <person name="Nardi F."/>
        </authorList>
    </citation>
    <scope>NUCLEOTIDE SEQUENCE [LARGE SCALE GENOMIC DNA]</scope>
    <source>
        <strain evidence="3">DMR45628</strain>
    </source>
</reference>
<feature type="compositionally biased region" description="Polar residues" evidence="1">
    <location>
        <begin position="94"/>
        <end position="117"/>
    </location>
</feature>
<name>A0AAW1N7I5_POPJA</name>
<sequence length="149" mass="16734">MSCSDLIGLTEPILTCLREALTDDLKLHFIIAASVISAALLVSMVLVGVLYSWVYKLDKKLQNSAQNNPNTDFKIRRATVRGQDFPPQELPRIQPTNQNPLQPVGQNPLSRNGNYSSVLDDLNKRSTNQPNSQQPRYPNYVNDNSNFAY</sequence>
<keyword evidence="4" id="KW-1185">Reference proteome</keyword>
<feature type="transmembrane region" description="Helical" evidence="2">
    <location>
        <begin position="27"/>
        <end position="54"/>
    </location>
</feature>
<evidence type="ECO:0000256" key="2">
    <source>
        <dbReference type="SAM" id="Phobius"/>
    </source>
</evidence>
<evidence type="ECO:0000313" key="3">
    <source>
        <dbReference type="EMBL" id="KAK9754336.1"/>
    </source>
</evidence>
<evidence type="ECO:0000313" key="4">
    <source>
        <dbReference type="Proteomes" id="UP001458880"/>
    </source>
</evidence>
<proteinExistence type="predicted"/>
<accession>A0AAW1N7I5</accession>
<keyword evidence="2" id="KW-0472">Membrane</keyword>